<gene>
    <name evidence="4" type="ORF">B4U79_14988</name>
</gene>
<keyword evidence="2" id="KW-0677">Repeat</keyword>
<evidence type="ECO:0000256" key="3">
    <source>
        <dbReference type="PROSITE-ProRule" id="PRU00087"/>
    </source>
</evidence>
<keyword evidence="5" id="KW-1185">Reference proteome</keyword>
<dbReference type="AlphaFoldDB" id="A0A443QZG2"/>
<dbReference type="GO" id="GO:0051015">
    <property type="term" value="F:actin filament binding"/>
    <property type="evidence" value="ECO:0007669"/>
    <property type="project" value="InterPro"/>
</dbReference>
<sequence>MLFARSKSRRVTAAHIAVSGNGLNIGFAGDECKFSISSPGLLATHCSVGIEGPTKPSIRFSTETRGTIDCFWTPPIAGIYKIFVRYNNDQVRGSPFLCRIDNPPNQALLPRIRCSGEALKTGFLNIYNEVIIEEANPIIRGISISMDGPGQPEIRLLRNPQNHIVLYRCRVPGIYQLHIKHEGSHVSGSPFYIQVK</sequence>
<dbReference type="Gene3D" id="2.60.40.10">
    <property type="entry name" value="Immunoglobulins"/>
    <property type="match status" value="2"/>
</dbReference>
<dbReference type="PROSITE" id="PS50194">
    <property type="entry name" value="FILAMIN_REPEAT"/>
    <property type="match status" value="2"/>
</dbReference>
<dbReference type="InterPro" id="IPR044801">
    <property type="entry name" value="Filamin"/>
</dbReference>
<dbReference type="EMBL" id="NCKU01002982">
    <property type="protein sequence ID" value="RWS08417.1"/>
    <property type="molecule type" value="Genomic_DNA"/>
</dbReference>
<evidence type="ECO:0000313" key="4">
    <source>
        <dbReference type="EMBL" id="RWS08417.1"/>
    </source>
</evidence>
<evidence type="ECO:0000313" key="5">
    <source>
        <dbReference type="Proteomes" id="UP000285301"/>
    </source>
</evidence>
<dbReference type="SUPFAM" id="SSF81296">
    <property type="entry name" value="E set domains"/>
    <property type="match status" value="2"/>
</dbReference>
<dbReference type="PANTHER" id="PTHR38537:SF8">
    <property type="entry name" value="FILAMIN-A"/>
    <property type="match status" value="1"/>
</dbReference>
<protein>
    <submittedName>
        <fullName evidence="4">Cheerio / Filamin-A/C-like protein</fullName>
    </submittedName>
</protein>
<dbReference type="GO" id="GO:0030036">
    <property type="term" value="P:actin cytoskeleton organization"/>
    <property type="evidence" value="ECO:0007669"/>
    <property type="project" value="InterPro"/>
</dbReference>
<dbReference type="SMART" id="SM00557">
    <property type="entry name" value="IG_FLMN"/>
    <property type="match status" value="2"/>
</dbReference>
<evidence type="ECO:0000256" key="2">
    <source>
        <dbReference type="ARBA" id="ARBA00022737"/>
    </source>
</evidence>
<dbReference type="InterPro" id="IPR017868">
    <property type="entry name" value="Filamin/ABP280_repeat-like"/>
</dbReference>
<dbReference type="InterPro" id="IPR014756">
    <property type="entry name" value="Ig_E-set"/>
</dbReference>
<dbReference type="PANTHER" id="PTHR38537">
    <property type="entry name" value="JITTERBUG, ISOFORM N"/>
    <property type="match status" value="1"/>
</dbReference>
<feature type="repeat" description="Filamin" evidence="3">
    <location>
        <begin position="111"/>
        <end position="195"/>
    </location>
</feature>
<comment type="similarity">
    <text evidence="1">Belongs to the filamin family.</text>
</comment>
<organism evidence="4 5">
    <name type="scientific">Dinothrombium tinctorium</name>
    <dbReference type="NCBI Taxonomy" id="1965070"/>
    <lineage>
        <taxon>Eukaryota</taxon>
        <taxon>Metazoa</taxon>
        <taxon>Ecdysozoa</taxon>
        <taxon>Arthropoda</taxon>
        <taxon>Chelicerata</taxon>
        <taxon>Arachnida</taxon>
        <taxon>Acari</taxon>
        <taxon>Acariformes</taxon>
        <taxon>Trombidiformes</taxon>
        <taxon>Prostigmata</taxon>
        <taxon>Anystina</taxon>
        <taxon>Parasitengona</taxon>
        <taxon>Trombidioidea</taxon>
        <taxon>Trombidiidae</taxon>
        <taxon>Dinothrombium</taxon>
    </lineage>
</organism>
<reference evidence="4 5" key="1">
    <citation type="journal article" date="2018" name="Gigascience">
        <title>Genomes of trombidid mites reveal novel predicted allergens and laterally-transferred genes associated with secondary metabolism.</title>
        <authorList>
            <person name="Dong X."/>
            <person name="Chaisiri K."/>
            <person name="Xia D."/>
            <person name="Armstrong S.D."/>
            <person name="Fang Y."/>
            <person name="Donnelly M.J."/>
            <person name="Kadowaki T."/>
            <person name="McGarry J.W."/>
            <person name="Darby A.C."/>
            <person name="Makepeace B.L."/>
        </authorList>
    </citation>
    <scope>NUCLEOTIDE SEQUENCE [LARGE SCALE GENOMIC DNA]</scope>
    <source>
        <strain evidence="4">UoL-WK</strain>
    </source>
</reference>
<dbReference type="InterPro" id="IPR013783">
    <property type="entry name" value="Ig-like_fold"/>
</dbReference>
<dbReference type="STRING" id="1965070.A0A443QZG2"/>
<dbReference type="InterPro" id="IPR001298">
    <property type="entry name" value="Filamin/ABP280_rpt"/>
</dbReference>
<evidence type="ECO:0000256" key="1">
    <source>
        <dbReference type="ARBA" id="ARBA00009238"/>
    </source>
</evidence>
<proteinExistence type="inferred from homology"/>
<name>A0A443QZG2_9ACAR</name>
<comment type="caution">
    <text evidence="4">The sequence shown here is derived from an EMBL/GenBank/DDBJ whole genome shotgun (WGS) entry which is preliminary data.</text>
</comment>
<dbReference type="Pfam" id="PF00630">
    <property type="entry name" value="Filamin"/>
    <property type="match status" value="2"/>
</dbReference>
<dbReference type="OrthoDB" id="5334309at2759"/>
<feature type="repeat" description="Filamin" evidence="3">
    <location>
        <begin position="8"/>
        <end position="100"/>
    </location>
</feature>
<dbReference type="Proteomes" id="UP000285301">
    <property type="component" value="Unassembled WGS sequence"/>
</dbReference>
<accession>A0A443QZG2</accession>